<dbReference type="Proteomes" id="UP001207654">
    <property type="component" value="Unassembled WGS sequence"/>
</dbReference>
<dbReference type="Gene3D" id="2.60.120.620">
    <property type="entry name" value="q2cbj1_9rhob like domain"/>
    <property type="match status" value="1"/>
</dbReference>
<evidence type="ECO:0000256" key="1">
    <source>
        <dbReference type="SAM" id="MobiDB-lite"/>
    </source>
</evidence>
<dbReference type="EMBL" id="JAPNKA010000001">
    <property type="protein sequence ID" value="MCY1081842.1"/>
    <property type="molecule type" value="Genomic_DNA"/>
</dbReference>
<dbReference type="RefSeq" id="WP_267540427.1">
    <property type="nucleotide sequence ID" value="NZ_JAPNKA010000001.1"/>
</dbReference>
<evidence type="ECO:0000313" key="2">
    <source>
        <dbReference type="EMBL" id="MCY1081842.1"/>
    </source>
</evidence>
<keyword evidence="3" id="KW-1185">Reference proteome</keyword>
<evidence type="ECO:0000313" key="3">
    <source>
        <dbReference type="Proteomes" id="UP001207654"/>
    </source>
</evidence>
<protein>
    <submittedName>
        <fullName evidence="2">TIGR02466 family protein</fullName>
    </submittedName>
</protein>
<proteinExistence type="predicted"/>
<organism evidence="2 3">
    <name type="scientific">Archangium lansingense</name>
    <dbReference type="NCBI Taxonomy" id="2995310"/>
    <lineage>
        <taxon>Bacteria</taxon>
        <taxon>Pseudomonadati</taxon>
        <taxon>Myxococcota</taxon>
        <taxon>Myxococcia</taxon>
        <taxon>Myxococcales</taxon>
        <taxon>Cystobacterineae</taxon>
        <taxon>Archangiaceae</taxon>
        <taxon>Archangium</taxon>
    </lineage>
</organism>
<accession>A0ABT4AJG4</accession>
<name>A0ABT4AJG4_9BACT</name>
<feature type="region of interest" description="Disordered" evidence="1">
    <location>
        <begin position="1"/>
        <end position="22"/>
    </location>
</feature>
<comment type="caution">
    <text evidence="2">The sequence shown here is derived from an EMBL/GenBank/DDBJ whole genome shotgun (WGS) entry which is preliminary data.</text>
</comment>
<sequence>MPSRSRRAAPRRVRAREESPPTLHSRDDLRLLWATPIFIRRLAPPPPWNAALERRIRERQASDPGRQRSNYGGWQSSDDLFESDVHGGELAPEFQELRALIHRALLDCLSAVMPEGAVTRLRTQLSAFANVLPRGGYHTHHVHPGSHLAGSYYVNAGRPDPGNPHSGKLCFYEPRAGGAMLHSRLLGFAEDFDVLPETGMLVLFPGYLGHSVHPYTGPGARITVAFNAYLQESKT</sequence>
<dbReference type="InterPro" id="IPR012668">
    <property type="entry name" value="CHP02466"/>
</dbReference>
<reference evidence="2 3" key="1">
    <citation type="submission" date="2022-11" db="EMBL/GenBank/DDBJ databases">
        <title>Minimal conservation of predation-associated metabolite biosynthetic gene clusters underscores biosynthetic potential of Myxococcota including descriptions for ten novel species: Archangium lansinium sp. nov., Myxococcus landrumus sp. nov., Nannocystis bai.</title>
        <authorList>
            <person name="Ahearne A."/>
            <person name="Stevens C."/>
            <person name="Phillips K."/>
        </authorList>
    </citation>
    <scope>NUCLEOTIDE SEQUENCE [LARGE SCALE GENOMIC DNA]</scope>
    <source>
        <strain evidence="2 3">MIWBW</strain>
    </source>
</reference>
<gene>
    <name evidence="2" type="ORF">OV287_46085</name>
</gene>
<feature type="compositionally biased region" description="Basic residues" evidence="1">
    <location>
        <begin position="1"/>
        <end position="14"/>
    </location>
</feature>
<dbReference type="NCBIfam" id="TIGR02466">
    <property type="entry name" value="TIGR02466 family protein"/>
    <property type="match status" value="1"/>
</dbReference>
<dbReference type="Pfam" id="PF13759">
    <property type="entry name" value="2OG-FeII_Oxy_5"/>
    <property type="match status" value="1"/>
</dbReference>